<organism evidence="4 5">
    <name type="scientific">Polypedilum vanderplanki</name>
    <name type="common">Sleeping chironomid midge</name>
    <dbReference type="NCBI Taxonomy" id="319348"/>
    <lineage>
        <taxon>Eukaryota</taxon>
        <taxon>Metazoa</taxon>
        <taxon>Ecdysozoa</taxon>
        <taxon>Arthropoda</taxon>
        <taxon>Hexapoda</taxon>
        <taxon>Insecta</taxon>
        <taxon>Pterygota</taxon>
        <taxon>Neoptera</taxon>
        <taxon>Endopterygota</taxon>
        <taxon>Diptera</taxon>
        <taxon>Nematocera</taxon>
        <taxon>Chironomoidea</taxon>
        <taxon>Chironomidae</taxon>
        <taxon>Chironominae</taxon>
        <taxon>Polypedilum</taxon>
        <taxon>Polypedilum</taxon>
    </lineage>
</organism>
<dbReference type="PROSITE" id="PS50075">
    <property type="entry name" value="CARRIER"/>
    <property type="match status" value="1"/>
</dbReference>
<dbReference type="SUPFAM" id="SSF47336">
    <property type="entry name" value="ACP-like"/>
    <property type="match status" value="1"/>
</dbReference>
<dbReference type="PANTHER" id="PTHR43775">
    <property type="entry name" value="FATTY ACID SYNTHASE"/>
    <property type="match status" value="1"/>
</dbReference>
<dbReference type="InterPro" id="IPR042104">
    <property type="entry name" value="PKS_dehydratase_sf"/>
</dbReference>
<dbReference type="Gene3D" id="3.30.70.3290">
    <property type="match status" value="1"/>
</dbReference>
<gene>
    <name evidence="4" type="ORF">PVAND_013478</name>
</gene>
<dbReference type="SUPFAM" id="SSF53474">
    <property type="entry name" value="alpha/beta-Hydrolases"/>
    <property type="match status" value="1"/>
</dbReference>
<name>A0A9J6CPU1_POLVA</name>
<dbReference type="Proteomes" id="UP001107558">
    <property type="component" value="Chromosome 1"/>
</dbReference>
<dbReference type="GO" id="GO:0016491">
    <property type="term" value="F:oxidoreductase activity"/>
    <property type="evidence" value="ECO:0007669"/>
    <property type="project" value="InterPro"/>
</dbReference>
<evidence type="ECO:0000256" key="2">
    <source>
        <dbReference type="ARBA" id="ARBA00022553"/>
    </source>
</evidence>
<evidence type="ECO:0000259" key="3">
    <source>
        <dbReference type="PROSITE" id="PS50075"/>
    </source>
</evidence>
<protein>
    <recommendedName>
        <fullName evidence="3">Carrier domain-containing protein</fullName>
    </recommendedName>
</protein>
<dbReference type="Pfam" id="PF21149">
    <property type="entry name" value="FAS_pseudo-KR"/>
    <property type="match status" value="1"/>
</dbReference>
<dbReference type="Pfam" id="PF13602">
    <property type="entry name" value="ADH_zinc_N_2"/>
    <property type="match status" value="1"/>
</dbReference>
<dbReference type="Gene3D" id="1.10.1200.10">
    <property type="entry name" value="ACP-like"/>
    <property type="match status" value="1"/>
</dbReference>
<reference evidence="4" key="1">
    <citation type="submission" date="2021-03" db="EMBL/GenBank/DDBJ databases">
        <title>Chromosome level genome of the anhydrobiotic midge Polypedilum vanderplanki.</title>
        <authorList>
            <person name="Yoshida Y."/>
            <person name="Kikawada T."/>
            <person name="Gusev O."/>
        </authorList>
    </citation>
    <scope>NUCLEOTIDE SEQUENCE</scope>
    <source>
        <strain evidence="4">NIAS01</strain>
        <tissue evidence="4">Whole body or cell culture</tissue>
    </source>
</reference>
<feature type="domain" description="Carrier" evidence="3">
    <location>
        <begin position="1133"/>
        <end position="1213"/>
    </location>
</feature>
<accession>A0A9J6CPU1</accession>
<dbReference type="GO" id="GO:0004312">
    <property type="term" value="F:fatty acid synthase activity"/>
    <property type="evidence" value="ECO:0007669"/>
    <property type="project" value="TreeGrafter"/>
</dbReference>
<dbReference type="SMART" id="SM00822">
    <property type="entry name" value="PKS_KR"/>
    <property type="match status" value="1"/>
</dbReference>
<dbReference type="InterPro" id="IPR029058">
    <property type="entry name" value="AB_hydrolase_fold"/>
</dbReference>
<dbReference type="InterPro" id="IPR011032">
    <property type="entry name" value="GroES-like_sf"/>
</dbReference>
<evidence type="ECO:0000256" key="1">
    <source>
        <dbReference type="ARBA" id="ARBA00022450"/>
    </source>
</evidence>
<dbReference type="Gene3D" id="3.40.50.720">
    <property type="entry name" value="NAD(P)-binding Rossmann-like Domain"/>
    <property type="match status" value="1"/>
</dbReference>
<dbReference type="CDD" id="cd08954">
    <property type="entry name" value="KR_1_FAS_SDR_x"/>
    <property type="match status" value="1"/>
</dbReference>
<dbReference type="InterPro" id="IPR020806">
    <property type="entry name" value="PKS_PP-bd"/>
</dbReference>
<dbReference type="GO" id="GO:0006633">
    <property type="term" value="P:fatty acid biosynthetic process"/>
    <property type="evidence" value="ECO:0007669"/>
    <property type="project" value="TreeGrafter"/>
</dbReference>
<evidence type="ECO:0000313" key="4">
    <source>
        <dbReference type="EMBL" id="KAG5684241.1"/>
    </source>
</evidence>
<dbReference type="SMART" id="SM00829">
    <property type="entry name" value="PKS_ER"/>
    <property type="match status" value="1"/>
</dbReference>
<comment type="caution">
    <text evidence="4">The sequence shown here is derived from an EMBL/GenBank/DDBJ whole genome shotgun (WGS) entry which is preliminary data.</text>
</comment>
<dbReference type="SUPFAM" id="SSF51735">
    <property type="entry name" value="NAD(P)-binding Rossmann-fold domains"/>
    <property type="match status" value="2"/>
</dbReference>
<keyword evidence="2" id="KW-0597">Phosphoprotein</keyword>
<dbReference type="SUPFAM" id="SSF50129">
    <property type="entry name" value="GroES-like"/>
    <property type="match status" value="1"/>
</dbReference>
<dbReference type="Gene3D" id="3.90.180.10">
    <property type="entry name" value="Medium-chain alcohol dehydrogenases, catalytic domain"/>
    <property type="match status" value="1"/>
</dbReference>
<proteinExistence type="predicted"/>
<dbReference type="InterPro" id="IPR049391">
    <property type="entry name" value="FAS_pseudo-KR"/>
</dbReference>
<dbReference type="InterPro" id="IPR036291">
    <property type="entry name" value="NAD(P)-bd_dom_sf"/>
</dbReference>
<dbReference type="EMBL" id="JADBJN010000001">
    <property type="protein sequence ID" value="KAG5684241.1"/>
    <property type="molecule type" value="Genomic_DNA"/>
</dbReference>
<dbReference type="InterPro" id="IPR050091">
    <property type="entry name" value="PKS_NRPS_Biosynth_Enz"/>
</dbReference>
<dbReference type="InterPro" id="IPR020843">
    <property type="entry name" value="ER"/>
</dbReference>
<dbReference type="Gene3D" id="3.10.129.110">
    <property type="entry name" value="Polyketide synthase dehydratase"/>
    <property type="match status" value="1"/>
</dbReference>
<sequence length="1511" mass="171102">MEFFIESLGKLFQQGVDMDISKLYPPIQFPVSRNTPMISPNIKWNHTENHFVPYYDSFNWYERRNIIININDKVFEPVQGHLIDGRCLFPATGWIFLVWDTFASMNGMPVDKARVVFEDIQFLRATALNKNQDVLITISIHRGTGRFEVIEGVSAVVHGYIKHDDEIEMSEFTVPKTDNPLKLETDDFYKEMRLSGFCHLNKLQGIKEIRHDGLEGKIKWEDDWIAFIDSMTHFEEFETKSKILALPTNIRKIIIDPILHLKMLEEKKKELEGVEDDKKEILYDAKISPYLRIIQAGGVEIHEKKNRVVNRRRPKEPTLESQKFIPFFANEKFSLKDAAKIITQTALETIFQPDFAALKLILILSSFNGVDLINKSNCVNDNEFLHSIKSVLNSNGYILSREQSTASEIDEKLQLVAKVSLENGEVLHMLQFKDNIKLFEPQNIIEITSNVSEWLEPLKSALKEGTTLVYSYNHDYSGILGLVNCVRREYPPERLKCIFLIDTKTAPAIFDINDEFFKSQLLLNHTINVYKNQLWGGYRFLDITEETDKKPQKNHCFANCIIRGDLSSLSWLKGPFDVHDSANKDLIRIQYSSLNFKDVMLALGRILYKEFDRLERQCVLGLEFSGLKADNTRVMGIALKAGALATHYDSKYSILWNVPDNWSLEEAATVPLVYFTVYFAFFVTTKIKSGKSILIHSGTGGVGQAAIQVAFAYGLEVFTTVGSDDKKEFFTLKKFPKLKPENIGNSRNTTFERMILENTKGNGVDYVLNSLADDKLKASIRCLAKDGTLLEIGKYDMLKGTKLDMRYLTKRIKLKAIHFDDLPTDSDEMKAVYSHIDKDLKSGIIQPLNTTVFDANDVEEAFRYMASGKHMGKVLLKVRQNEHDESSLPLMALDRVFVDANETVFIAGGLGGFGMELADWLILRGCRKVMLSSKRGITSKLQSYKILMWEGYGATVKVTTADITTEQGCEQALNEASQLGPVTAIFNLAVALRDGIFDNLDLKMFEESLAPKAAATKNLDQISRKLCPNLKHFVVFSSFSCGRGNAGQSNYGLGNSIMERIIEERRELGLPAKAIQWAAVGDVGLLADFQLNNLDKDFKGTLPQAISSCLEVLDVLMTSDDAIVSSMVVADKTMNDVKKGNIIDMILKIMGIRDRKSISMDSTLTQLGIDSLMGVEIQQILERDFDIALTSQELRSLTLSQLEKRAISKGENSDSNVVNELPWTSLLLDGAINPETRELHTSDTIVKINDIETNNSTKILILPGFYGVAADIYRNIAKQMNQPAFVMQYIESSECTAIEEIVDIIKPQILNLFDDCKNFVLIAHSFSVITSLNIAQSLEKIGKNGKVIVIDSSIQFCKKYALKRTTENKDEKIKTNLSRILFESFMTYADPEVAKKAFYKYEQWEDKLDELLRNSTDRIPYTFEFIKRNVLTAFVNRFNMALNLMEESFNTLNSTKLALIKASKPSVEGMPRDYGLSRHSKDPINVQVLEGDHVTITLNPELPNVIKSIIE</sequence>
<evidence type="ECO:0000313" key="5">
    <source>
        <dbReference type="Proteomes" id="UP001107558"/>
    </source>
</evidence>
<dbReference type="PANTHER" id="PTHR43775:SF23">
    <property type="entry name" value="FATTY ACID SYNTHASE 3"/>
    <property type="match status" value="1"/>
</dbReference>
<dbReference type="Pfam" id="PF00550">
    <property type="entry name" value="PP-binding"/>
    <property type="match status" value="1"/>
</dbReference>
<dbReference type="Gene3D" id="3.40.50.1820">
    <property type="entry name" value="alpha/beta hydrolase"/>
    <property type="match status" value="1"/>
</dbReference>
<dbReference type="InterPro" id="IPR036736">
    <property type="entry name" value="ACP-like_sf"/>
</dbReference>
<keyword evidence="5" id="KW-1185">Reference proteome</keyword>
<dbReference type="OrthoDB" id="329835at2759"/>
<dbReference type="InterPro" id="IPR009081">
    <property type="entry name" value="PP-bd_ACP"/>
</dbReference>
<dbReference type="GO" id="GO:0031177">
    <property type="term" value="F:phosphopantetheine binding"/>
    <property type="evidence" value="ECO:0007669"/>
    <property type="project" value="InterPro"/>
</dbReference>
<dbReference type="InterPro" id="IPR013968">
    <property type="entry name" value="PKS_KR"/>
</dbReference>
<dbReference type="CDD" id="cd05195">
    <property type="entry name" value="enoyl_red"/>
    <property type="match status" value="1"/>
</dbReference>
<keyword evidence="1" id="KW-0596">Phosphopantetheine</keyword>
<dbReference type="InterPro" id="IPR057326">
    <property type="entry name" value="KR_dom"/>
</dbReference>
<dbReference type="SMART" id="SM00823">
    <property type="entry name" value="PKS_PP"/>
    <property type="match status" value="1"/>
</dbReference>
<dbReference type="Pfam" id="PF08659">
    <property type="entry name" value="KR"/>
    <property type="match status" value="1"/>
</dbReference>